<dbReference type="Proteomes" id="UP001283361">
    <property type="component" value="Unassembled WGS sequence"/>
</dbReference>
<evidence type="ECO:0000313" key="1">
    <source>
        <dbReference type="EMBL" id="KAK3696973.1"/>
    </source>
</evidence>
<reference evidence="1" key="1">
    <citation type="journal article" date="2023" name="G3 (Bethesda)">
        <title>A reference genome for the long-term kleptoplast-retaining sea slug Elysia crispata morphotype clarki.</title>
        <authorList>
            <person name="Eastman K.E."/>
            <person name="Pendleton A.L."/>
            <person name="Shaikh M.A."/>
            <person name="Suttiyut T."/>
            <person name="Ogas R."/>
            <person name="Tomko P."/>
            <person name="Gavelis G."/>
            <person name="Widhalm J.R."/>
            <person name="Wisecaver J.H."/>
        </authorList>
    </citation>
    <scope>NUCLEOTIDE SEQUENCE</scope>
    <source>
        <strain evidence="1">ECLA1</strain>
    </source>
</reference>
<accession>A0AAE0XNQ8</accession>
<protein>
    <submittedName>
        <fullName evidence="1">Uncharacterized protein</fullName>
    </submittedName>
</protein>
<dbReference type="AlphaFoldDB" id="A0AAE0XNQ8"/>
<evidence type="ECO:0000313" key="2">
    <source>
        <dbReference type="Proteomes" id="UP001283361"/>
    </source>
</evidence>
<proteinExistence type="predicted"/>
<gene>
    <name evidence="1" type="ORF">RRG08_023163</name>
</gene>
<organism evidence="1 2">
    <name type="scientific">Elysia crispata</name>
    <name type="common">lettuce slug</name>
    <dbReference type="NCBI Taxonomy" id="231223"/>
    <lineage>
        <taxon>Eukaryota</taxon>
        <taxon>Metazoa</taxon>
        <taxon>Spiralia</taxon>
        <taxon>Lophotrochozoa</taxon>
        <taxon>Mollusca</taxon>
        <taxon>Gastropoda</taxon>
        <taxon>Heterobranchia</taxon>
        <taxon>Euthyneura</taxon>
        <taxon>Panpulmonata</taxon>
        <taxon>Sacoglossa</taxon>
        <taxon>Placobranchoidea</taxon>
        <taxon>Plakobranchidae</taxon>
        <taxon>Elysia</taxon>
    </lineage>
</organism>
<sequence length="111" mass="12070">MDEISKVKTTPLTATCRHLTSSVKLAVSGLVGCVPSESSDGTRAILYLEDFARLNYIDLDDGIKLMLVSSADLSVDRSNLHYLTFNPAALTVGGHFRPDTLDESAFSQETF</sequence>
<comment type="caution">
    <text evidence="1">The sequence shown here is derived from an EMBL/GenBank/DDBJ whole genome shotgun (WGS) entry which is preliminary data.</text>
</comment>
<dbReference type="EMBL" id="JAWDGP010008026">
    <property type="protein sequence ID" value="KAK3696973.1"/>
    <property type="molecule type" value="Genomic_DNA"/>
</dbReference>
<name>A0AAE0XNQ8_9GAST</name>
<keyword evidence="2" id="KW-1185">Reference proteome</keyword>